<evidence type="ECO:0000313" key="9">
    <source>
        <dbReference type="EMBL" id="KAB2931151.1"/>
    </source>
</evidence>
<feature type="compositionally biased region" description="Basic and acidic residues" evidence="7">
    <location>
        <begin position="14"/>
        <end position="38"/>
    </location>
</feature>
<dbReference type="AlphaFoldDB" id="A0A833LWC0"/>
<evidence type="ECO:0000256" key="5">
    <source>
        <dbReference type="ARBA" id="ARBA00023163"/>
    </source>
</evidence>
<evidence type="ECO:0000256" key="4">
    <source>
        <dbReference type="ARBA" id="ARBA00023125"/>
    </source>
</evidence>
<dbReference type="Gene3D" id="1.10.357.10">
    <property type="entry name" value="Tetracycline Repressor, domain 2"/>
    <property type="match status" value="1"/>
</dbReference>
<organism evidence="9 10">
    <name type="scientific">Leptonema illini</name>
    <dbReference type="NCBI Taxonomy" id="183"/>
    <lineage>
        <taxon>Bacteria</taxon>
        <taxon>Pseudomonadati</taxon>
        <taxon>Spirochaetota</taxon>
        <taxon>Spirochaetia</taxon>
        <taxon>Leptospirales</taxon>
        <taxon>Leptospiraceae</taxon>
        <taxon>Leptonema</taxon>
    </lineage>
</organism>
<reference evidence="9 10" key="1">
    <citation type="submission" date="2019-10" db="EMBL/GenBank/DDBJ databases">
        <title>Extracellular Electron Transfer in a Candidatus Methanoperedens spp. Enrichment Culture.</title>
        <authorList>
            <person name="Berger S."/>
            <person name="Rangel Shaw D."/>
            <person name="Berben T."/>
            <person name="In 'T Zandt M."/>
            <person name="Frank J."/>
            <person name="Reimann J."/>
            <person name="Jetten M.S.M."/>
            <person name="Welte C.U."/>
        </authorList>
    </citation>
    <scope>NUCLEOTIDE SEQUENCE [LARGE SCALE GENOMIC DNA]</scope>
    <source>
        <strain evidence="9">SB12</strain>
    </source>
</reference>
<evidence type="ECO:0000256" key="7">
    <source>
        <dbReference type="SAM" id="MobiDB-lite"/>
    </source>
</evidence>
<dbReference type="PANTHER" id="PTHR30055">
    <property type="entry name" value="HTH-TYPE TRANSCRIPTIONAL REGULATOR RUTR"/>
    <property type="match status" value="1"/>
</dbReference>
<feature type="region of interest" description="Disordered" evidence="7">
    <location>
        <begin position="1"/>
        <end position="38"/>
    </location>
</feature>
<evidence type="ECO:0000256" key="2">
    <source>
        <dbReference type="ARBA" id="ARBA00022491"/>
    </source>
</evidence>
<dbReference type="EMBL" id="WBUI01000015">
    <property type="protein sequence ID" value="KAB2931151.1"/>
    <property type="molecule type" value="Genomic_DNA"/>
</dbReference>
<keyword evidence="2" id="KW-0678">Repressor</keyword>
<feature type="domain" description="HTH tetR-type" evidence="8">
    <location>
        <begin position="39"/>
        <end position="99"/>
    </location>
</feature>
<proteinExistence type="predicted"/>
<dbReference type="GO" id="GO:0045892">
    <property type="term" value="P:negative regulation of DNA-templated transcription"/>
    <property type="evidence" value="ECO:0007669"/>
    <property type="project" value="InterPro"/>
</dbReference>
<dbReference type="GO" id="GO:0003700">
    <property type="term" value="F:DNA-binding transcription factor activity"/>
    <property type="evidence" value="ECO:0007669"/>
    <property type="project" value="TreeGrafter"/>
</dbReference>
<dbReference type="PANTHER" id="PTHR30055:SF151">
    <property type="entry name" value="TRANSCRIPTIONAL REGULATORY PROTEIN"/>
    <property type="match status" value="1"/>
</dbReference>
<dbReference type="InterPro" id="IPR050109">
    <property type="entry name" value="HTH-type_TetR-like_transc_reg"/>
</dbReference>
<dbReference type="Pfam" id="PF02909">
    <property type="entry name" value="TetR_C_1"/>
    <property type="match status" value="1"/>
</dbReference>
<dbReference type="GO" id="GO:0046677">
    <property type="term" value="P:response to antibiotic"/>
    <property type="evidence" value="ECO:0007669"/>
    <property type="project" value="InterPro"/>
</dbReference>
<evidence type="ECO:0000256" key="1">
    <source>
        <dbReference type="ARBA" id="ARBA00002856"/>
    </source>
</evidence>
<comment type="function">
    <text evidence="1">TetR is the repressor of the tetracycline resistance element; its N-terminal region forms a helix-turn-helix structure and binds DNA. Binding of tetracycline to TetR reduces the repressor affinity for the tetracycline resistance gene (tetA) promoter operator sites.</text>
</comment>
<accession>A0A833LWC0</accession>
<dbReference type="InterPro" id="IPR004111">
    <property type="entry name" value="Repressor_TetR_C"/>
</dbReference>
<evidence type="ECO:0000313" key="10">
    <source>
        <dbReference type="Proteomes" id="UP000460298"/>
    </source>
</evidence>
<evidence type="ECO:0000256" key="6">
    <source>
        <dbReference type="PROSITE-ProRule" id="PRU00335"/>
    </source>
</evidence>
<keyword evidence="5" id="KW-0804">Transcription</keyword>
<comment type="caution">
    <text evidence="9">The sequence shown here is derived from an EMBL/GenBank/DDBJ whole genome shotgun (WGS) entry which is preliminary data.</text>
</comment>
<dbReference type="InterPro" id="IPR001647">
    <property type="entry name" value="HTH_TetR"/>
</dbReference>
<evidence type="ECO:0000259" key="8">
    <source>
        <dbReference type="PROSITE" id="PS50977"/>
    </source>
</evidence>
<dbReference type="GO" id="GO:0000976">
    <property type="term" value="F:transcription cis-regulatory region binding"/>
    <property type="evidence" value="ECO:0007669"/>
    <property type="project" value="TreeGrafter"/>
</dbReference>
<dbReference type="InterPro" id="IPR009057">
    <property type="entry name" value="Homeodomain-like_sf"/>
</dbReference>
<keyword evidence="3" id="KW-0805">Transcription regulation</keyword>
<dbReference type="Proteomes" id="UP000460298">
    <property type="component" value="Unassembled WGS sequence"/>
</dbReference>
<gene>
    <name evidence="9" type="ORF">F9K24_14460</name>
</gene>
<feature type="DNA-binding region" description="H-T-H motif" evidence="6">
    <location>
        <begin position="62"/>
        <end position="81"/>
    </location>
</feature>
<sequence>MKAKKKTNPTSTTRPEKSAKKGSSHKPEKQPGKEARRLPLSRERILLAALSIADTEGLDALSMRRIATALKVEAMSLYKHIADKEQLLDGLVDLVLEKIEIPSLDGTGLTWQQAMTIRAHSARRAFSAHPWAIAVFESRKRPSETRIRYGDGVLRILRQAGFSVVMAYRAFLLLDSYIYGFLSQELNWAIDEDQIPDLARTMMPFLEQAPYFKEVMQHAMSTTSQNQFDREFEFGLQMILSSLESYRNDPGSKALKSGLLFFPVGGLL</sequence>
<dbReference type="PRINTS" id="PR00400">
    <property type="entry name" value="TETREPRESSOR"/>
</dbReference>
<dbReference type="Gene3D" id="1.10.10.60">
    <property type="entry name" value="Homeodomain-like"/>
    <property type="match status" value="1"/>
</dbReference>
<dbReference type="InterPro" id="IPR003012">
    <property type="entry name" value="Tet_transcr_reg_TetR"/>
</dbReference>
<evidence type="ECO:0000256" key="3">
    <source>
        <dbReference type="ARBA" id="ARBA00023015"/>
    </source>
</evidence>
<dbReference type="Pfam" id="PF00440">
    <property type="entry name" value="TetR_N"/>
    <property type="match status" value="1"/>
</dbReference>
<keyword evidence="4 6" id="KW-0238">DNA-binding</keyword>
<dbReference type="PROSITE" id="PS50977">
    <property type="entry name" value="HTH_TETR_2"/>
    <property type="match status" value="1"/>
</dbReference>
<dbReference type="SUPFAM" id="SSF46689">
    <property type="entry name" value="Homeodomain-like"/>
    <property type="match status" value="1"/>
</dbReference>
<dbReference type="SUPFAM" id="SSF48498">
    <property type="entry name" value="Tetracyclin repressor-like, C-terminal domain"/>
    <property type="match status" value="1"/>
</dbReference>
<dbReference type="InterPro" id="IPR036271">
    <property type="entry name" value="Tet_transcr_reg_TetR-rel_C_sf"/>
</dbReference>
<protein>
    <submittedName>
        <fullName evidence="9">TetR/AcrR family transcriptional regulator</fullName>
    </submittedName>
</protein>
<name>A0A833LWC0_9LEPT</name>